<dbReference type="GO" id="GO:0071555">
    <property type="term" value="P:cell wall organization"/>
    <property type="evidence" value="ECO:0007669"/>
    <property type="project" value="UniProtKB-KW"/>
</dbReference>
<keyword evidence="7" id="KW-0961">Cell wall biogenesis/degradation</keyword>
<proteinExistence type="inferred from homology"/>
<feature type="transmembrane region" description="Helical" evidence="7">
    <location>
        <begin position="24"/>
        <end position="48"/>
    </location>
</feature>
<dbReference type="EC" id="2.7.8.13" evidence="7 8"/>
<dbReference type="GO" id="GO:0051301">
    <property type="term" value="P:cell division"/>
    <property type="evidence" value="ECO:0007669"/>
    <property type="project" value="UniProtKB-KW"/>
</dbReference>
<evidence type="ECO:0000256" key="9">
    <source>
        <dbReference type="PIRSR" id="PIRSR600715-1"/>
    </source>
</evidence>
<dbReference type="GO" id="GO:0008963">
    <property type="term" value="F:phospho-N-acetylmuramoyl-pentapeptide-transferase activity"/>
    <property type="evidence" value="ECO:0007669"/>
    <property type="project" value="UniProtKB-UniRule"/>
</dbReference>
<sequence length="402" mass="44390">MLISLLQFLGDLLSFKVPSVFTYYSTRMILASLMSLFLTISLGPYCILKLYNLKTGQSIRVSDCPLLAKLHEKKKHTPTMGGVLMLFSIIISLLCFMDITSIFTIILLFATLVLGAVGMIDDYLKMKHKNAKGLPGRIKLLMQLSLSLLIALYLLVPGFANALETKSSLSPPSAKEYKMEKSKNPEQLSLSEYQSIYYLPFMKSPFFVVSGAGMLIALFITMFVITGASNAVNLSDGLDGLAPGLIMMVSAVLALFGFLSNHVYFAKYLNILYIESSGEIAIFLSAIFGANLGFLWFNSHPAQVFMGDTGSLSLGGLLGICAVLLRREFLFALVGGVFVIEALSVILQVLSYKLRNKKRIFLCAPIHHHFEYKGWHETKVVARFWIVGLVLAVIGIASLKFQ</sequence>
<feature type="transmembrane region" description="Helical" evidence="7">
    <location>
        <begin position="240"/>
        <end position="260"/>
    </location>
</feature>
<feature type="transmembrane region" description="Helical" evidence="7">
    <location>
        <begin position="140"/>
        <end position="160"/>
    </location>
</feature>
<dbReference type="GO" id="GO:0008360">
    <property type="term" value="P:regulation of cell shape"/>
    <property type="evidence" value="ECO:0007669"/>
    <property type="project" value="UniProtKB-KW"/>
</dbReference>
<comment type="function">
    <text evidence="7">Catalyzes the initial step of the lipid cycle reactions in the biosynthesis of the cell wall peptidoglycan: transfers peptidoglycan precursor phospho-MurNAc-pentapeptide from UDP-MurNAc-pentapeptide onto the lipid carrier undecaprenyl phosphate, yielding undecaprenyl-pyrophosphoryl-MurNAc-pentapeptide, known as lipid I.</text>
</comment>
<dbReference type="InterPro" id="IPR000715">
    <property type="entry name" value="Glycosyl_transferase_4"/>
</dbReference>
<dbReference type="Proteomes" id="UP000217838">
    <property type="component" value="Unassembled WGS sequence"/>
</dbReference>
<evidence type="ECO:0000256" key="2">
    <source>
        <dbReference type="ARBA" id="ARBA00005583"/>
    </source>
</evidence>
<evidence type="ECO:0000313" key="11">
    <source>
        <dbReference type="Proteomes" id="UP000217838"/>
    </source>
</evidence>
<dbReference type="PROSITE" id="PS01348">
    <property type="entry name" value="MRAY_2"/>
    <property type="match status" value="1"/>
</dbReference>
<evidence type="ECO:0000313" key="10">
    <source>
        <dbReference type="EMBL" id="PCI94410.1"/>
    </source>
</evidence>
<feature type="transmembrane region" description="Helical" evidence="7">
    <location>
        <begin position="206"/>
        <end position="228"/>
    </location>
</feature>
<dbReference type="GO" id="GO:0009252">
    <property type="term" value="P:peptidoglycan biosynthetic process"/>
    <property type="evidence" value="ECO:0007669"/>
    <property type="project" value="UniProtKB-UniRule"/>
</dbReference>
<dbReference type="PROSITE" id="PS01347">
    <property type="entry name" value="MRAY_1"/>
    <property type="match status" value="1"/>
</dbReference>
<keyword evidence="7" id="KW-0573">Peptidoglycan synthesis</keyword>
<evidence type="ECO:0000256" key="1">
    <source>
        <dbReference type="ARBA" id="ARBA00004141"/>
    </source>
</evidence>
<feature type="binding site" evidence="9">
    <location>
        <position position="233"/>
    </location>
    <ligand>
        <name>Mg(2+)</name>
        <dbReference type="ChEBI" id="CHEBI:18420"/>
    </ligand>
</feature>
<evidence type="ECO:0000256" key="3">
    <source>
        <dbReference type="ARBA" id="ARBA00022679"/>
    </source>
</evidence>
<dbReference type="GO" id="GO:0051992">
    <property type="term" value="F:UDP-N-acetylmuramoyl-L-alanyl-D-glutamyl-meso-2,6-diaminopimelyl-D-alanyl-D-alanine:undecaprenyl-phosphate transferase activity"/>
    <property type="evidence" value="ECO:0007669"/>
    <property type="project" value="RHEA"/>
</dbReference>
<reference evidence="11" key="1">
    <citation type="submission" date="2017-08" db="EMBL/GenBank/DDBJ databases">
        <title>A dynamic microbial community with high functional redundancy inhabits the cold, oxic subseafloor aquifer.</title>
        <authorList>
            <person name="Tully B.J."/>
            <person name="Wheat C.G."/>
            <person name="Glazer B.T."/>
            <person name="Huber J.A."/>
        </authorList>
    </citation>
    <scope>NUCLEOTIDE SEQUENCE [LARGE SCALE GENOMIC DNA]</scope>
</reference>
<dbReference type="AlphaFoldDB" id="A0A2A4YII5"/>
<keyword evidence="7 9" id="KW-0460">Magnesium</keyword>
<dbReference type="GO" id="GO:0005886">
    <property type="term" value="C:plasma membrane"/>
    <property type="evidence" value="ECO:0007669"/>
    <property type="project" value="UniProtKB-SubCell"/>
</dbReference>
<dbReference type="InterPro" id="IPR018480">
    <property type="entry name" value="PNAcMuramoyl-5peptid_Trfase_CS"/>
</dbReference>
<dbReference type="HAMAP" id="MF_00038">
    <property type="entry name" value="MraY"/>
    <property type="match status" value="1"/>
</dbReference>
<protein>
    <recommendedName>
        <fullName evidence="7 8">Phospho-N-acetylmuramoyl-pentapeptide-transferase</fullName>
        <ecNumber evidence="7 8">2.7.8.13</ecNumber>
    </recommendedName>
    <alternativeName>
        <fullName evidence="7">UDP-MurNAc-pentapeptide phosphotransferase</fullName>
    </alternativeName>
</protein>
<dbReference type="InterPro" id="IPR003524">
    <property type="entry name" value="PNAcMuramoyl-5peptid_Trfase"/>
</dbReference>
<dbReference type="CDD" id="cd06852">
    <property type="entry name" value="GT_MraY"/>
    <property type="match status" value="1"/>
</dbReference>
<evidence type="ECO:0000256" key="7">
    <source>
        <dbReference type="HAMAP-Rule" id="MF_00038"/>
    </source>
</evidence>
<keyword evidence="7" id="KW-0133">Cell shape</keyword>
<keyword evidence="7" id="KW-1003">Cell membrane</keyword>
<dbReference type="UniPathway" id="UPA00219"/>
<feature type="binding site" evidence="9">
    <location>
        <position position="308"/>
    </location>
    <ligand>
        <name>Mg(2+)</name>
        <dbReference type="ChEBI" id="CHEBI:18420"/>
    </ligand>
</feature>
<dbReference type="EMBL" id="NVUU01000039">
    <property type="protein sequence ID" value="PCI94410.1"/>
    <property type="molecule type" value="Genomic_DNA"/>
</dbReference>
<comment type="pathway">
    <text evidence="7">Cell wall biogenesis; peptidoglycan biosynthesis.</text>
</comment>
<comment type="subcellular location">
    <subcellularLocation>
        <location evidence="7">Cell membrane</location>
        <topology evidence="7">Multi-pass membrane protein</topology>
    </subcellularLocation>
    <subcellularLocation>
        <location evidence="1">Membrane</location>
        <topology evidence="1">Multi-pass membrane protein</topology>
    </subcellularLocation>
</comment>
<evidence type="ECO:0000256" key="6">
    <source>
        <dbReference type="ARBA" id="ARBA00023136"/>
    </source>
</evidence>
<keyword evidence="6 7" id="KW-0472">Membrane</keyword>
<evidence type="ECO:0000256" key="8">
    <source>
        <dbReference type="NCBIfam" id="TIGR00445"/>
    </source>
</evidence>
<keyword evidence="7" id="KW-0132">Cell division</keyword>
<comment type="caution">
    <text evidence="10">The sequence shown here is derived from an EMBL/GenBank/DDBJ whole genome shotgun (WGS) entry which is preliminary data.</text>
</comment>
<dbReference type="PANTHER" id="PTHR22926">
    <property type="entry name" value="PHOSPHO-N-ACETYLMURAMOYL-PENTAPEPTIDE-TRANSFERASE"/>
    <property type="match status" value="1"/>
</dbReference>
<dbReference type="NCBIfam" id="TIGR00445">
    <property type="entry name" value="mraY"/>
    <property type="match status" value="1"/>
</dbReference>
<keyword evidence="7 9" id="KW-0479">Metal-binding</keyword>
<organism evidence="10 11">
    <name type="scientific">Aerophobetes bacterium</name>
    <dbReference type="NCBI Taxonomy" id="2030807"/>
    <lineage>
        <taxon>Bacteria</taxon>
        <taxon>Candidatus Aerophobota</taxon>
    </lineage>
</organism>
<comment type="cofactor">
    <cofactor evidence="7 9">
        <name>Mg(2+)</name>
        <dbReference type="ChEBI" id="CHEBI:18420"/>
    </cofactor>
</comment>
<feature type="transmembrane region" description="Helical" evidence="7">
    <location>
        <begin position="331"/>
        <end position="350"/>
    </location>
</feature>
<evidence type="ECO:0000256" key="4">
    <source>
        <dbReference type="ARBA" id="ARBA00022692"/>
    </source>
</evidence>
<feature type="transmembrane region" description="Helical" evidence="7">
    <location>
        <begin position="304"/>
        <end position="325"/>
    </location>
</feature>
<name>A0A2A4YII5_UNCAE</name>
<dbReference type="Pfam" id="PF00953">
    <property type="entry name" value="Glycos_transf_4"/>
    <property type="match status" value="1"/>
</dbReference>
<keyword evidence="4 7" id="KW-0812">Transmembrane</keyword>
<comment type="similarity">
    <text evidence="2 7">Belongs to the glycosyltransferase 4 family. MraY subfamily.</text>
</comment>
<keyword evidence="5 7" id="KW-1133">Transmembrane helix</keyword>
<feature type="transmembrane region" description="Helical" evidence="7">
    <location>
        <begin position="102"/>
        <end position="120"/>
    </location>
</feature>
<gene>
    <name evidence="7" type="primary">mraY</name>
    <name evidence="10" type="ORF">COB11_03850</name>
</gene>
<dbReference type="GO" id="GO:0046872">
    <property type="term" value="F:metal ion binding"/>
    <property type="evidence" value="ECO:0007669"/>
    <property type="project" value="UniProtKB-KW"/>
</dbReference>
<accession>A0A2A4YII5</accession>
<keyword evidence="7" id="KW-0131">Cell cycle</keyword>
<dbReference type="PANTHER" id="PTHR22926:SF5">
    <property type="entry name" value="PHOSPHO-N-ACETYLMURAMOYL-PENTAPEPTIDE-TRANSFERASE HOMOLOG"/>
    <property type="match status" value="1"/>
</dbReference>
<comment type="catalytic activity">
    <reaction evidence="7">
        <text>UDP-N-acetyl-alpha-D-muramoyl-L-alanyl-gamma-D-glutamyl-meso-2,6-diaminopimeloyl-D-alanyl-D-alanine + di-trans,octa-cis-undecaprenyl phosphate = di-trans,octa-cis-undecaprenyl diphospho-N-acetyl-alpha-D-muramoyl-L-alanyl-D-glutamyl-meso-2,6-diaminopimeloyl-D-alanyl-D-alanine + UMP</text>
        <dbReference type="Rhea" id="RHEA:28386"/>
        <dbReference type="ChEBI" id="CHEBI:57865"/>
        <dbReference type="ChEBI" id="CHEBI:60392"/>
        <dbReference type="ChEBI" id="CHEBI:61386"/>
        <dbReference type="ChEBI" id="CHEBI:61387"/>
        <dbReference type="EC" id="2.7.8.13"/>
    </reaction>
</comment>
<feature type="transmembrane region" description="Helical" evidence="7">
    <location>
        <begin position="280"/>
        <end position="297"/>
    </location>
</feature>
<keyword evidence="3 7" id="KW-0808">Transferase</keyword>
<feature type="transmembrane region" description="Helical" evidence="7">
    <location>
        <begin position="79"/>
        <end position="96"/>
    </location>
</feature>
<feature type="transmembrane region" description="Helical" evidence="7">
    <location>
        <begin position="380"/>
        <end position="399"/>
    </location>
</feature>
<evidence type="ECO:0000256" key="5">
    <source>
        <dbReference type="ARBA" id="ARBA00022989"/>
    </source>
</evidence>